<dbReference type="Proteomes" id="UP000055024">
    <property type="component" value="Unassembled WGS sequence"/>
</dbReference>
<evidence type="ECO:0000313" key="2">
    <source>
        <dbReference type="Proteomes" id="UP000055024"/>
    </source>
</evidence>
<dbReference type="OrthoDB" id="10565607at2759"/>
<dbReference type="EMBL" id="JYDP01000125">
    <property type="protein sequence ID" value="KRZ06128.1"/>
    <property type="molecule type" value="Genomic_DNA"/>
</dbReference>
<dbReference type="AlphaFoldDB" id="A0A0V1H6L4"/>
<organism evidence="1 2">
    <name type="scientific">Trichinella zimbabwensis</name>
    <dbReference type="NCBI Taxonomy" id="268475"/>
    <lineage>
        <taxon>Eukaryota</taxon>
        <taxon>Metazoa</taxon>
        <taxon>Ecdysozoa</taxon>
        <taxon>Nematoda</taxon>
        <taxon>Enoplea</taxon>
        <taxon>Dorylaimia</taxon>
        <taxon>Trichinellida</taxon>
        <taxon>Trichinellidae</taxon>
        <taxon>Trichinella</taxon>
    </lineage>
</organism>
<proteinExistence type="predicted"/>
<name>A0A0V1H6L4_9BILA</name>
<keyword evidence="2" id="KW-1185">Reference proteome</keyword>
<reference evidence="1 2" key="1">
    <citation type="submission" date="2015-01" db="EMBL/GenBank/DDBJ databases">
        <title>Evolution of Trichinella species and genotypes.</title>
        <authorList>
            <person name="Korhonen P.K."/>
            <person name="Edoardo P."/>
            <person name="Giuseppe L.R."/>
            <person name="Gasser R.B."/>
        </authorList>
    </citation>
    <scope>NUCLEOTIDE SEQUENCE [LARGE SCALE GENOMIC DNA]</scope>
    <source>
        <strain evidence="1">ISS1029</strain>
    </source>
</reference>
<evidence type="ECO:0000313" key="1">
    <source>
        <dbReference type="EMBL" id="KRZ06128.1"/>
    </source>
</evidence>
<sequence>MENEKQICEILIIACLIAASPKFEITMKMIHTDKPNALFLSLVELQLVKSYSICQISSFLNFTSLERIDKQVDLPIRMSLNYNTLRNFEYVCMQLNQPLNYANSFNYGQMTKCVDWKSELTGRGVRPSAVLLGSLVNE</sequence>
<gene>
    <name evidence="1" type="ORF">T11_13884</name>
</gene>
<protein>
    <submittedName>
        <fullName evidence="1">Uncharacterized protein</fullName>
    </submittedName>
</protein>
<comment type="caution">
    <text evidence="1">The sequence shown here is derived from an EMBL/GenBank/DDBJ whole genome shotgun (WGS) entry which is preliminary data.</text>
</comment>
<accession>A0A0V1H6L4</accession>